<evidence type="ECO:0000256" key="1">
    <source>
        <dbReference type="SAM" id="SignalP"/>
    </source>
</evidence>
<dbReference type="OrthoDB" id="6194335at2"/>
<protein>
    <submittedName>
        <fullName evidence="2">Uncharacterized protein</fullName>
    </submittedName>
</protein>
<proteinExistence type="predicted"/>
<feature type="chain" id="PRO_5002509232" evidence="1">
    <location>
        <begin position="26"/>
        <end position="181"/>
    </location>
</feature>
<keyword evidence="1" id="KW-0732">Signal</keyword>
<dbReference type="STRING" id="914150.TQ33_0344"/>
<dbReference type="Proteomes" id="UP000034071">
    <property type="component" value="Chromosome"/>
</dbReference>
<reference evidence="2 3" key="1">
    <citation type="submission" date="2015-02" db="EMBL/GenBank/DDBJ databases">
        <title>Complete genome sequence of Kangiella geojedonensis strain YCS-5T.</title>
        <authorList>
            <person name="Kim K.M."/>
        </authorList>
    </citation>
    <scope>NUCLEOTIDE SEQUENCE [LARGE SCALE GENOMIC DNA]</scope>
    <source>
        <strain evidence="2 3">YCS-5</strain>
    </source>
</reference>
<dbReference type="HOGENOM" id="CLU_1523192_0_0_6"/>
<evidence type="ECO:0000313" key="3">
    <source>
        <dbReference type="Proteomes" id="UP000034071"/>
    </source>
</evidence>
<evidence type="ECO:0000313" key="2">
    <source>
        <dbReference type="EMBL" id="AKE51331.1"/>
    </source>
</evidence>
<gene>
    <name evidence="2" type="ORF">TQ33_0344</name>
</gene>
<dbReference type="KEGG" id="kge:TQ33_0344"/>
<dbReference type="RefSeq" id="WP_046560530.1">
    <property type="nucleotide sequence ID" value="NZ_CP010975.1"/>
</dbReference>
<accession>A0A0F6RBQ5</accession>
<feature type="signal peptide" evidence="1">
    <location>
        <begin position="1"/>
        <end position="25"/>
    </location>
</feature>
<sequence>MNFLKKSVLVAGLATGFITATSSQAATLDVDVDVTIPDVLILYAYTDIDLDFAAGEFAALLDSNCTSEDCSSAITAAESGSIASGAVDLDIDSDLSATGTTASINIQNSWAVRALGYGTFNASVADNGSESAVSNLDISPASGTPSMAATTGDVSFDVDLTSSDLDDGLLEANYTITVTGS</sequence>
<name>A0A0F6RBQ5_9GAMM</name>
<organism evidence="2 3">
    <name type="scientific">Kangiella geojedonensis</name>
    <dbReference type="NCBI Taxonomy" id="914150"/>
    <lineage>
        <taxon>Bacteria</taxon>
        <taxon>Pseudomonadati</taxon>
        <taxon>Pseudomonadota</taxon>
        <taxon>Gammaproteobacteria</taxon>
        <taxon>Kangiellales</taxon>
        <taxon>Kangiellaceae</taxon>
        <taxon>Kangiella</taxon>
    </lineage>
</organism>
<keyword evidence="3" id="KW-1185">Reference proteome</keyword>
<dbReference type="EMBL" id="CP010975">
    <property type="protein sequence ID" value="AKE51331.1"/>
    <property type="molecule type" value="Genomic_DNA"/>
</dbReference>
<dbReference type="AlphaFoldDB" id="A0A0F6RBQ5"/>